<feature type="domain" description="SCP" evidence="1">
    <location>
        <begin position="64"/>
        <end position="167"/>
    </location>
</feature>
<dbReference type="Gene3D" id="3.40.33.10">
    <property type="entry name" value="CAP"/>
    <property type="match status" value="1"/>
</dbReference>
<comment type="caution">
    <text evidence="2">The sequence shown here is derived from an EMBL/GenBank/DDBJ whole genome shotgun (WGS) entry which is preliminary data.</text>
</comment>
<protein>
    <recommendedName>
        <fullName evidence="1">SCP domain-containing protein</fullName>
    </recommendedName>
</protein>
<dbReference type="PANTHER" id="PTHR31157:SF1">
    <property type="entry name" value="SCP DOMAIN-CONTAINING PROTEIN"/>
    <property type="match status" value="1"/>
</dbReference>
<evidence type="ECO:0000313" key="3">
    <source>
        <dbReference type="Proteomes" id="UP000178017"/>
    </source>
</evidence>
<name>A0A1F5MK70_9BACT</name>
<dbReference type="Proteomes" id="UP000178017">
    <property type="component" value="Unassembled WGS sequence"/>
</dbReference>
<evidence type="ECO:0000259" key="1">
    <source>
        <dbReference type="Pfam" id="PF00188"/>
    </source>
</evidence>
<proteinExistence type="predicted"/>
<dbReference type="SUPFAM" id="SSF55797">
    <property type="entry name" value="PR-1-like"/>
    <property type="match status" value="1"/>
</dbReference>
<dbReference type="PANTHER" id="PTHR31157">
    <property type="entry name" value="SCP DOMAIN-CONTAINING PROTEIN"/>
    <property type="match status" value="1"/>
</dbReference>
<accession>A0A1F5MK70</accession>
<evidence type="ECO:0000313" key="2">
    <source>
        <dbReference type="EMBL" id="OGE65787.1"/>
    </source>
</evidence>
<dbReference type="Pfam" id="PF00188">
    <property type="entry name" value="CAP"/>
    <property type="match status" value="1"/>
</dbReference>
<dbReference type="CDD" id="cd05379">
    <property type="entry name" value="CAP_bacterial"/>
    <property type="match status" value="1"/>
</dbReference>
<dbReference type="InterPro" id="IPR014044">
    <property type="entry name" value="CAP_dom"/>
</dbReference>
<organism evidence="2 3">
    <name type="scientific">Candidatus Daviesbacteria bacterium RIFCSPLOWO2_01_FULL_40_24</name>
    <dbReference type="NCBI Taxonomy" id="1797787"/>
    <lineage>
        <taxon>Bacteria</taxon>
        <taxon>Candidatus Daviesiibacteriota</taxon>
    </lineage>
</organism>
<sequence>MKLLHLFIPHSTTHQRAPLLHWHFLLIYLLLFILLRVGFDVVSMFKPGILGVNSNITVEKIIAETNQERQKLGLGSLSMNTSLNAAAQAKAQNMFEENYWAHFSPSGKDPWGFILSSGYKFAYAGENLARNFYTSEDTVRAWMNSPSHKENMINGRYKEIGVAVVDGVLQGQKTTLVVQMFGTTATDLATFKPEVTAGSQKSVKVLAVSEVSKVQKALIDPFQVTKGVGMGIIVGIAALLLIDLVVLKRRGVLIFTHHHLAHLSLLALTGTTLITSHGGQIL</sequence>
<dbReference type="AlphaFoldDB" id="A0A1F5MK70"/>
<gene>
    <name evidence="2" type="ORF">A3B49_01575</name>
</gene>
<reference evidence="2 3" key="1">
    <citation type="journal article" date="2016" name="Nat. Commun.">
        <title>Thousands of microbial genomes shed light on interconnected biogeochemical processes in an aquifer system.</title>
        <authorList>
            <person name="Anantharaman K."/>
            <person name="Brown C.T."/>
            <person name="Hug L.A."/>
            <person name="Sharon I."/>
            <person name="Castelle C.J."/>
            <person name="Probst A.J."/>
            <person name="Thomas B.C."/>
            <person name="Singh A."/>
            <person name="Wilkins M.J."/>
            <person name="Karaoz U."/>
            <person name="Brodie E.L."/>
            <person name="Williams K.H."/>
            <person name="Hubbard S.S."/>
            <person name="Banfield J.F."/>
        </authorList>
    </citation>
    <scope>NUCLEOTIDE SEQUENCE [LARGE SCALE GENOMIC DNA]</scope>
</reference>
<dbReference type="EMBL" id="MFDO01000006">
    <property type="protein sequence ID" value="OGE65787.1"/>
    <property type="molecule type" value="Genomic_DNA"/>
</dbReference>
<dbReference type="InterPro" id="IPR035940">
    <property type="entry name" value="CAP_sf"/>
</dbReference>